<feature type="domain" description="HTH lysR-type" evidence="5">
    <location>
        <begin position="2"/>
        <end position="59"/>
    </location>
</feature>
<dbReference type="SUPFAM" id="SSF53850">
    <property type="entry name" value="Periplasmic binding protein-like II"/>
    <property type="match status" value="1"/>
</dbReference>
<keyword evidence="4" id="KW-0804">Transcription</keyword>
<dbReference type="OrthoDB" id="9786526at2"/>
<keyword evidence="3" id="KW-0238">DNA-binding</keyword>
<evidence type="ECO:0000313" key="6">
    <source>
        <dbReference type="EMBL" id="TDY50335.1"/>
    </source>
</evidence>
<dbReference type="InterPro" id="IPR036390">
    <property type="entry name" value="WH_DNA-bd_sf"/>
</dbReference>
<dbReference type="SUPFAM" id="SSF46785">
    <property type="entry name" value="Winged helix' DNA-binding domain"/>
    <property type="match status" value="1"/>
</dbReference>
<sequence>MLTLKQLEAIYWVARLGTFGAAADRLYTTQSAISKRVSELEEFFLVPLFDRSRRTVQLTPKGRELLEAAEEMLQLRDRLLEKMGKEVEVVRHFRLGITELIALTFLPRLVQDIRVAYPTVSLEPEIDVSTNLSARLLRGDIDFIIAPTVLKDPRFTSVPLRKLQLKWMASPSLVDASRALTLEEIANYPILMQIGTSGVDAIYDRWFESKKLAIRRTFAGNSLISLSSLTVAGFGISYLPALYFSDLVEQGLLNVLDSPQRLPDVRYYAIYRNDGPSALYSAVADQARRLCDFSKPDLASVAPR</sequence>
<name>A0A4R8LU71_9BURK</name>
<evidence type="ECO:0000256" key="2">
    <source>
        <dbReference type="ARBA" id="ARBA00023015"/>
    </source>
</evidence>
<dbReference type="GO" id="GO:0000976">
    <property type="term" value="F:transcription cis-regulatory region binding"/>
    <property type="evidence" value="ECO:0007669"/>
    <property type="project" value="TreeGrafter"/>
</dbReference>
<dbReference type="Gene3D" id="1.10.10.10">
    <property type="entry name" value="Winged helix-like DNA-binding domain superfamily/Winged helix DNA-binding domain"/>
    <property type="match status" value="1"/>
</dbReference>
<dbReference type="PANTHER" id="PTHR30126:SF77">
    <property type="entry name" value="TRANSCRIPTIONAL REGULATORY PROTEIN"/>
    <property type="match status" value="1"/>
</dbReference>
<dbReference type="Gene3D" id="3.40.190.10">
    <property type="entry name" value="Periplasmic binding protein-like II"/>
    <property type="match status" value="2"/>
</dbReference>
<dbReference type="InterPro" id="IPR000847">
    <property type="entry name" value="LysR_HTH_N"/>
</dbReference>
<dbReference type="Proteomes" id="UP000295509">
    <property type="component" value="Unassembled WGS sequence"/>
</dbReference>
<keyword evidence="2" id="KW-0805">Transcription regulation</keyword>
<dbReference type="Pfam" id="PF03466">
    <property type="entry name" value="LysR_substrate"/>
    <property type="match status" value="1"/>
</dbReference>
<dbReference type="Pfam" id="PF00126">
    <property type="entry name" value="HTH_1"/>
    <property type="match status" value="1"/>
</dbReference>
<dbReference type="InterPro" id="IPR005119">
    <property type="entry name" value="LysR_subst-bd"/>
</dbReference>
<evidence type="ECO:0000259" key="5">
    <source>
        <dbReference type="PROSITE" id="PS50931"/>
    </source>
</evidence>
<dbReference type="PROSITE" id="PS50931">
    <property type="entry name" value="HTH_LYSR"/>
    <property type="match status" value="1"/>
</dbReference>
<comment type="caution">
    <text evidence="6">The sequence shown here is derived from an EMBL/GenBank/DDBJ whole genome shotgun (WGS) entry which is preliminary data.</text>
</comment>
<comment type="similarity">
    <text evidence="1">Belongs to the LysR transcriptional regulatory family.</text>
</comment>
<dbReference type="PANTHER" id="PTHR30126">
    <property type="entry name" value="HTH-TYPE TRANSCRIPTIONAL REGULATOR"/>
    <property type="match status" value="1"/>
</dbReference>
<protein>
    <submittedName>
        <fullName evidence="6">LysR family transcriptional regulator</fullName>
    </submittedName>
</protein>
<gene>
    <name evidence="6" type="ORF">BX592_109119</name>
</gene>
<dbReference type="CDD" id="cd05466">
    <property type="entry name" value="PBP2_LTTR_substrate"/>
    <property type="match status" value="1"/>
</dbReference>
<keyword evidence="7" id="KW-1185">Reference proteome</keyword>
<organism evidence="6 7">
    <name type="scientific">Paraburkholderia rhizosphaerae</name>
    <dbReference type="NCBI Taxonomy" id="480658"/>
    <lineage>
        <taxon>Bacteria</taxon>
        <taxon>Pseudomonadati</taxon>
        <taxon>Pseudomonadota</taxon>
        <taxon>Betaproteobacteria</taxon>
        <taxon>Burkholderiales</taxon>
        <taxon>Burkholderiaceae</taxon>
        <taxon>Paraburkholderia</taxon>
    </lineage>
</organism>
<reference evidence="6 7" key="1">
    <citation type="submission" date="2019-03" db="EMBL/GenBank/DDBJ databases">
        <title>Genomic Encyclopedia of Type Strains, Phase III (KMG-III): the genomes of soil and plant-associated and newly described type strains.</title>
        <authorList>
            <person name="Whitman W."/>
        </authorList>
    </citation>
    <scope>NUCLEOTIDE SEQUENCE [LARGE SCALE GENOMIC DNA]</scope>
    <source>
        <strain evidence="6 7">LMG 29544</strain>
    </source>
</reference>
<evidence type="ECO:0000256" key="3">
    <source>
        <dbReference type="ARBA" id="ARBA00023125"/>
    </source>
</evidence>
<evidence type="ECO:0000256" key="1">
    <source>
        <dbReference type="ARBA" id="ARBA00009437"/>
    </source>
</evidence>
<evidence type="ECO:0000313" key="7">
    <source>
        <dbReference type="Proteomes" id="UP000295509"/>
    </source>
</evidence>
<dbReference type="RefSeq" id="WP_134192368.1">
    <property type="nucleotide sequence ID" value="NZ_JBHLUW010000028.1"/>
</dbReference>
<dbReference type="PRINTS" id="PR00039">
    <property type="entry name" value="HTHLYSR"/>
</dbReference>
<dbReference type="AlphaFoldDB" id="A0A4R8LU71"/>
<proteinExistence type="inferred from homology"/>
<accession>A0A4R8LU71</accession>
<dbReference type="FunFam" id="1.10.10.10:FF:000001">
    <property type="entry name" value="LysR family transcriptional regulator"/>
    <property type="match status" value="1"/>
</dbReference>
<dbReference type="InterPro" id="IPR036388">
    <property type="entry name" value="WH-like_DNA-bd_sf"/>
</dbReference>
<evidence type="ECO:0000256" key="4">
    <source>
        <dbReference type="ARBA" id="ARBA00023163"/>
    </source>
</evidence>
<dbReference type="GO" id="GO:0003700">
    <property type="term" value="F:DNA-binding transcription factor activity"/>
    <property type="evidence" value="ECO:0007669"/>
    <property type="project" value="InterPro"/>
</dbReference>
<dbReference type="EMBL" id="SORE01000009">
    <property type="protein sequence ID" value="TDY50335.1"/>
    <property type="molecule type" value="Genomic_DNA"/>
</dbReference>